<dbReference type="EC" id="5.4.99.12" evidence="4"/>
<evidence type="ECO:0000256" key="3">
    <source>
        <dbReference type="ARBA" id="ARBA00023235"/>
    </source>
</evidence>
<dbReference type="InterPro" id="IPR001406">
    <property type="entry name" value="PsdUridine_synth_TruA"/>
</dbReference>
<dbReference type="RefSeq" id="WP_338363878.1">
    <property type="nucleotide sequence ID" value="NZ_CAWVOK010000016.1"/>
</dbReference>
<evidence type="ECO:0000256" key="1">
    <source>
        <dbReference type="ARBA" id="ARBA00009375"/>
    </source>
</evidence>
<evidence type="ECO:0000313" key="7">
    <source>
        <dbReference type="EMBL" id="CAK8162857.1"/>
    </source>
</evidence>
<gene>
    <name evidence="4 7" type="primary">truA</name>
    <name evidence="7" type="ORF">CAXC1_240012</name>
</gene>
<evidence type="ECO:0000256" key="5">
    <source>
        <dbReference type="RuleBase" id="RU003792"/>
    </source>
</evidence>
<accession>A0ABP0ESK0</accession>
<dbReference type="Gene3D" id="3.30.70.580">
    <property type="entry name" value="Pseudouridine synthase I, catalytic domain, N-terminal subdomain"/>
    <property type="match status" value="1"/>
</dbReference>
<evidence type="ECO:0000256" key="4">
    <source>
        <dbReference type="HAMAP-Rule" id="MF_00171"/>
    </source>
</evidence>
<dbReference type="PANTHER" id="PTHR11142">
    <property type="entry name" value="PSEUDOURIDYLATE SYNTHASE"/>
    <property type="match status" value="1"/>
</dbReference>
<reference evidence="7 8" key="1">
    <citation type="submission" date="2024-01" db="EMBL/GenBank/DDBJ databases">
        <authorList>
            <person name="Kunselman E."/>
        </authorList>
    </citation>
    <scope>NUCLEOTIDE SEQUENCE [LARGE SCALE GENOMIC DNA]</scope>
    <source>
        <strain evidence="7">2 abalone samples</strain>
    </source>
</reference>
<dbReference type="NCBIfam" id="TIGR00071">
    <property type="entry name" value="hisT_truA"/>
    <property type="match status" value="1"/>
</dbReference>
<dbReference type="InterPro" id="IPR020103">
    <property type="entry name" value="PsdUridine_synth_cat_dom_sf"/>
</dbReference>
<comment type="function">
    <text evidence="4">Formation of pseudouridine at positions 38, 39 and 40 in the anticodon stem and loop of transfer RNAs.</text>
</comment>
<dbReference type="Pfam" id="PF01416">
    <property type="entry name" value="PseudoU_synth_1"/>
    <property type="match status" value="2"/>
</dbReference>
<dbReference type="EMBL" id="CAWVOK010000016">
    <property type="protein sequence ID" value="CAK8162857.1"/>
    <property type="molecule type" value="Genomic_DNA"/>
</dbReference>
<evidence type="ECO:0000256" key="2">
    <source>
        <dbReference type="ARBA" id="ARBA00022694"/>
    </source>
</evidence>
<dbReference type="InterPro" id="IPR020094">
    <property type="entry name" value="TruA/RsuA/RluB/E/F_N"/>
</dbReference>
<sequence>MRYKLTVEYNGSGFHGWQQQQGLLSVQSVIESALQYFLQEMVTVYCAGRTDAGVNAVAQVVHFDINRELSPIIIMNALNFYLRTKLVSIVNAELVPDSFHARFSAKKRHYKYCIFNRRVPAVFEKSRRWQVYKALNVIEMSRGAKFFMGRHDFNAFRSSECQAYNSIRTIDDIEIVKDGYYIDIMLSARSFLHKQVRIMVGTLCAVGLGAMKPEQIMQIIASKDRKRAGATAPAYALYFMGVDY</sequence>
<name>A0ABP0ESK0_9RICK</name>
<protein>
    <recommendedName>
        <fullName evidence="4">tRNA pseudouridine synthase A</fullName>
        <ecNumber evidence="4">5.4.99.12</ecNumber>
    </recommendedName>
    <alternativeName>
        <fullName evidence="4">tRNA pseudouridine(38-40) synthase</fullName>
    </alternativeName>
    <alternativeName>
        <fullName evidence="4">tRNA pseudouridylate synthase I</fullName>
    </alternativeName>
    <alternativeName>
        <fullName evidence="4">tRNA-uridine isomerase I</fullName>
    </alternativeName>
</protein>
<proteinExistence type="inferred from homology"/>
<dbReference type="PANTHER" id="PTHR11142:SF0">
    <property type="entry name" value="TRNA PSEUDOURIDINE SYNTHASE-LIKE 1"/>
    <property type="match status" value="1"/>
</dbReference>
<comment type="caution">
    <text evidence="4">Lacks conserved residue(s) required for the propagation of feature annotation.</text>
</comment>
<comment type="catalytic activity">
    <reaction evidence="4 5">
        <text>uridine(38/39/40) in tRNA = pseudouridine(38/39/40) in tRNA</text>
        <dbReference type="Rhea" id="RHEA:22376"/>
        <dbReference type="Rhea" id="RHEA-COMP:10085"/>
        <dbReference type="Rhea" id="RHEA-COMP:10087"/>
        <dbReference type="ChEBI" id="CHEBI:65314"/>
        <dbReference type="ChEBI" id="CHEBI:65315"/>
        <dbReference type="EC" id="5.4.99.12"/>
    </reaction>
</comment>
<dbReference type="Gene3D" id="3.30.70.660">
    <property type="entry name" value="Pseudouridine synthase I, catalytic domain, C-terminal subdomain"/>
    <property type="match status" value="1"/>
</dbReference>
<keyword evidence="3 4" id="KW-0413">Isomerase</keyword>
<feature type="active site" description="Nucleophile" evidence="4">
    <location>
        <position position="51"/>
    </location>
</feature>
<dbReference type="CDD" id="cd02570">
    <property type="entry name" value="PseudoU_synth_EcTruA"/>
    <property type="match status" value="1"/>
</dbReference>
<evidence type="ECO:0000259" key="6">
    <source>
        <dbReference type="Pfam" id="PF01416"/>
    </source>
</evidence>
<dbReference type="InterPro" id="IPR020097">
    <property type="entry name" value="PsdUridine_synth_TruA_a/b_dom"/>
</dbReference>
<comment type="caution">
    <text evidence="7">The sequence shown here is derived from an EMBL/GenBank/DDBJ whole genome shotgun (WGS) entry which is preliminary data.</text>
</comment>
<keyword evidence="2 4" id="KW-0819">tRNA processing</keyword>
<dbReference type="InterPro" id="IPR020095">
    <property type="entry name" value="PsdUridine_synth_TruA_C"/>
</dbReference>
<dbReference type="GO" id="GO:0160147">
    <property type="term" value="F:tRNA pseudouridine(38-40) synthase activity"/>
    <property type="evidence" value="ECO:0007669"/>
    <property type="project" value="UniProtKB-EC"/>
</dbReference>
<comment type="subunit">
    <text evidence="4">Homodimer.</text>
</comment>
<organism evidence="7 8">
    <name type="scientific">Candidatus Xenohaliotis californiensis</name>
    <dbReference type="NCBI Taxonomy" id="84677"/>
    <lineage>
        <taxon>Bacteria</taxon>
        <taxon>Pseudomonadati</taxon>
        <taxon>Pseudomonadota</taxon>
        <taxon>Alphaproteobacteria</taxon>
        <taxon>Rickettsiales</taxon>
        <taxon>Anaplasmataceae</taxon>
        <taxon>Candidatus Xenohaliotis</taxon>
    </lineage>
</organism>
<evidence type="ECO:0000313" key="8">
    <source>
        <dbReference type="Proteomes" id="UP001314181"/>
    </source>
</evidence>
<dbReference type="HAMAP" id="MF_00171">
    <property type="entry name" value="TruA"/>
    <property type="match status" value="1"/>
</dbReference>
<feature type="domain" description="Pseudouridine synthase I TruA alpha/beta" evidence="6">
    <location>
        <begin position="7"/>
        <end position="103"/>
    </location>
</feature>
<comment type="similarity">
    <text evidence="1 4 5">Belongs to the tRNA pseudouridine synthase TruA family.</text>
</comment>
<dbReference type="Proteomes" id="UP001314181">
    <property type="component" value="Unassembled WGS sequence"/>
</dbReference>
<keyword evidence="8" id="KW-1185">Reference proteome</keyword>
<dbReference type="PIRSF" id="PIRSF001430">
    <property type="entry name" value="tRNA_psdUrid_synth"/>
    <property type="match status" value="1"/>
</dbReference>
<feature type="binding site" evidence="4">
    <location>
        <position position="110"/>
    </location>
    <ligand>
        <name>substrate</name>
    </ligand>
</feature>
<feature type="domain" description="Pseudouridine synthase I TruA alpha/beta" evidence="6">
    <location>
        <begin position="144"/>
        <end position="244"/>
    </location>
</feature>
<dbReference type="SUPFAM" id="SSF55120">
    <property type="entry name" value="Pseudouridine synthase"/>
    <property type="match status" value="1"/>
</dbReference>